<dbReference type="Pfam" id="PF14069">
    <property type="entry name" value="SpoVIF"/>
    <property type="match status" value="1"/>
</dbReference>
<organism evidence="2 3">
    <name type="scientific">Lentibacillus halophilus</name>
    <dbReference type="NCBI Taxonomy" id="295065"/>
    <lineage>
        <taxon>Bacteria</taxon>
        <taxon>Bacillati</taxon>
        <taxon>Bacillota</taxon>
        <taxon>Bacilli</taxon>
        <taxon>Bacillales</taxon>
        <taxon>Bacillaceae</taxon>
        <taxon>Lentibacillus</taxon>
    </lineage>
</organism>
<evidence type="ECO:0000313" key="3">
    <source>
        <dbReference type="Proteomes" id="UP001501459"/>
    </source>
</evidence>
<name>A0ABN0ZDV0_9BACI</name>
<reference evidence="2 3" key="1">
    <citation type="journal article" date="2019" name="Int. J. Syst. Evol. Microbiol.">
        <title>The Global Catalogue of Microorganisms (GCM) 10K type strain sequencing project: providing services to taxonomists for standard genome sequencing and annotation.</title>
        <authorList>
            <consortium name="The Broad Institute Genomics Platform"/>
            <consortium name="The Broad Institute Genome Sequencing Center for Infectious Disease"/>
            <person name="Wu L."/>
            <person name="Ma J."/>
        </authorList>
    </citation>
    <scope>NUCLEOTIDE SEQUENCE [LARGE SCALE GENOMIC DNA]</scope>
    <source>
        <strain evidence="2 3">JCM 12149</strain>
    </source>
</reference>
<evidence type="ECO:0000256" key="1">
    <source>
        <dbReference type="SAM" id="MobiDB-lite"/>
    </source>
</evidence>
<gene>
    <name evidence="2" type="ORF">GCM10008983_21950</name>
</gene>
<accession>A0ABN0ZDV0</accession>
<evidence type="ECO:0000313" key="2">
    <source>
        <dbReference type="EMBL" id="GAA0444192.1"/>
    </source>
</evidence>
<sequence>MSHFQGNPFDKVKQQTNIDPNDIHKVANSVKNADFSDEKTVRDLVQQLATMADKPISKSKEDRIVETITKNNMPMDMDTLNEMLKR</sequence>
<keyword evidence="3" id="KW-1185">Reference proteome</keyword>
<feature type="region of interest" description="Disordered" evidence="1">
    <location>
        <begin position="1"/>
        <end position="22"/>
    </location>
</feature>
<proteinExistence type="predicted"/>
<dbReference type="InterPro" id="IPR025942">
    <property type="entry name" value="SpoVIF"/>
</dbReference>
<dbReference type="EMBL" id="BAAADM010000054">
    <property type="protein sequence ID" value="GAA0444192.1"/>
    <property type="molecule type" value="Genomic_DNA"/>
</dbReference>
<protein>
    <recommendedName>
        <fullName evidence="4">Stage VI sporulation protein F</fullName>
    </recommendedName>
</protein>
<dbReference type="Proteomes" id="UP001501459">
    <property type="component" value="Unassembled WGS sequence"/>
</dbReference>
<dbReference type="RefSeq" id="WP_343753066.1">
    <property type="nucleotide sequence ID" value="NZ_BAAADM010000054.1"/>
</dbReference>
<evidence type="ECO:0008006" key="4">
    <source>
        <dbReference type="Google" id="ProtNLM"/>
    </source>
</evidence>
<comment type="caution">
    <text evidence="2">The sequence shown here is derived from an EMBL/GenBank/DDBJ whole genome shotgun (WGS) entry which is preliminary data.</text>
</comment>